<evidence type="ECO:0000256" key="1">
    <source>
        <dbReference type="SAM" id="Phobius"/>
    </source>
</evidence>
<keyword evidence="1" id="KW-0812">Transmembrane</keyword>
<accession>A0ABV0R1K2</accession>
<dbReference type="EMBL" id="JAHRIN010028025">
    <property type="protein sequence ID" value="MEQ2201508.1"/>
    <property type="molecule type" value="Genomic_DNA"/>
</dbReference>
<sequence>PSHRLRSETGKDKNLLFITHPGWPHVVLAAHLFPTIITDIVVFIFSFSAVASTISQTGSTRTGMISQKTTAFPSVAAKLLAAQGLLPIPKISTKK</sequence>
<name>A0ABV0R1K2_9TELE</name>
<protein>
    <submittedName>
        <fullName evidence="2">Uncharacterized protein</fullName>
    </submittedName>
</protein>
<gene>
    <name evidence="2" type="ORF">XENOCAPTIV_013524</name>
</gene>
<keyword evidence="3" id="KW-1185">Reference proteome</keyword>
<comment type="caution">
    <text evidence="2">The sequence shown here is derived from an EMBL/GenBank/DDBJ whole genome shotgun (WGS) entry which is preliminary data.</text>
</comment>
<keyword evidence="1" id="KW-0472">Membrane</keyword>
<reference evidence="2 3" key="1">
    <citation type="submission" date="2021-06" db="EMBL/GenBank/DDBJ databases">
        <authorList>
            <person name="Palmer J.M."/>
        </authorList>
    </citation>
    <scope>NUCLEOTIDE SEQUENCE [LARGE SCALE GENOMIC DNA]</scope>
    <source>
        <strain evidence="2 3">XC_2019</strain>
        <tissue evidence="2">Muscle</tissue>
    </source>
</reference>
<proteinExistence type="predicted"/>
<evidence type="ECO:0000313" key="3">
    <source>
        <dbReference type="Proteomes" id="UP001434883"/>
    </source>
</evidence>
<keyword evidence="1" id="KW-1133">Transmembrane helix</keyword>
<feature type="transmembrane region" description="Helical" evidence="1">
    <location>
        <begin position="32"/>
        <end position="54"/>
    </location>
</feature>
<dbReference type="Proteomes" id="UP001434883">
    <property type="component" value="Unassembled WGS sequence"/>
</dbReference>
<evidence type="ECO:0000313" key="2">
    <source>
        <dbReference type="EMBL" id="MEQ2201508.1"/>
    </source>
</evidence>
<organism evidence="2 3">
    <name type="scientific">Xenoophorus captivus</name>
    <dbReference type="NCBI Taxonomy" id="1517983"/>
    <lineage>
        <taxon>Eukaryota</taxon>
        <taxon>Metazoa</taxon>
        <taxon>Chordata</taxon>
        <taxon>Craniata</taxon>
        <taxon>Vertebrata</taxon>
        <taxon>Euteleostomi</taxon>
        <taxon>Actinopterygii</taxon>
        <taxon>Neopterygii</taxon>
        <taxon>Teleostei</taxon>
        <taxon>Neoteleostei</taxon>
        <taxon>Acanthomorphata</taxon>
        <taxon>Ovalentaria</taxon>
        <taxon>Atherinomorphae</taxon>
        <taxon>Cyprinodontiformes</taxon>
        <taxon>Goodeidae</taxon>
        <taxon>Xenoophorus</taxon>
    </lineage>
</organism>
<feature type="non-terminal residue" evidence="2">
    <location>
        <position position="1"/>
    </location>
</feature>